<name>S8FNC1_FOMSC</name>
<organism evidence="1 2">
    <name type="scientific">Fomitopsis schrenkii</name>
    <name type="common">Brown rot fungus</name>
    <dbReference type="NCBI Taxonomy" id="2126942"/>
    <lineage>
        <taxon>Eukaryota</taxon>
        <taxon>Fungi</taxon>
        <taxon>Dikarya</taxon>
        <taxon>Basidiomycota</taxon>
        <taxon>Agaricomycotina</taxon>
        <taxon>Agaricomycetes</taxon>
        <taxon>Polyporales</taxon>
        <taxon>Fomitopsis</taxon>
    </lineage>
</organism>
<dbReference type="InParanoid" id="S8FNC1"/>
<reference evidence="1 2" key="1">
    <citation type="journal article" date="2012" name="Science">
        <title>The Paleozoic origin of enzymatic lignin decomposition reconstructed from 31 fungal genomes.</title>
        <authorList>
            <person name="Floudas D."/>
            <person name="Binder M."/>
            <person name="Riley R."/>
            <person name="Barry K."/>
            <person name="Blanchette R.A."/>
            <person name="Henrissat B."/>
            <person name="Martinez A.T."/>
            <person name="Otillar R."/>
            <person name="Spatafora J.W."/>
            <person name="Yadav J.S."/>
            <person name="Aerts A."/>
            <person name="Benoit I."/>
            <person name="Boyd A."/>
            <person name="Carlson A."/>
            <person name="Copeland A."/>
            <person name="Coutinho P.M."/>
            <person name="de Vries R.P."/>
            <person name="Ferreira P."/>
            <person name="Findley K."/>
            <person name="Foster B."/>
            <person name="Gaskell J."/>
            <person name="Glotzer D."/>
            <person name="Gorecki P."/>
            <person name="Heitman J."/>
            <person name="Hesse C."/>
            <person name="Hori C."/>
            <person name="Igarashi K."/>
            <person name="Jurgens J.A."/>
            <person name="Kallen N."/>
            <person name="Kersten P."/>
            <person name="Kohler A."/>
            <person name="Kuees U."/>
            <person name="Kumar T.K.A."/>
            <person name="Kuo A."/>
            <person name="LaButti K."/>
            <person name="Larrondo L.F."/>
            <person name="Lindquist E."/>
            <person name="Ling A."/>
            <person name="Lombard V."/>
            <person name="Lucas S."/>
            <person name="Lundell T."/>
            <person name="Martin R."/>
            <person name="McLaughlin D.J."/>
            <person name="Morgenstern I."/>
            <person name="Morin E."/>
            <person name="Murat C."/>
            <person name="Nagy L.G."/>
            <person name="Nolan M."/>
            <person name="Ohm R.A."/>
            <person name="Patyshakuliyeva A."/>
            <person name="Rokas A."/>
            <person name="Ruiz-Duenas F.J."/>
            <person name="Sabat G."/>
            <person name="Salamov A."/>
            <person name="Samejima M."/>
            <person name="Schmutz J."/>
            <person name="Slot J.C."/>
            <person name="St John F."/>
            <person name="Stenlid J."/>
            <person name="Sun H."/>
            <person name="Sun S."/>
            <person name="Syed K."/>
            <person name="Tsang A."/>
            <person name="Wiebenga A."/>
            <person name="Young D."/>
            <person name="Pisabarro A."/>
            <person name="Eastwood D.C."/>
            <person name="Martin F."/>
            <person name="Cullen D."/>
            <person name="Grigoriev I.V."/>
            <person name="Hibbett D.S."/>
        </authorList>
    </citation>
    <scope>NUCLEOTIDE SEQUENCE</scope>
    <source>
        <strain evidence="2">FP-58527</strain>
    </source>
</reference>
<dbReference type="EMBL" id="KE504154">
    <property type="protein sequence ID" value="EPS99804.1"/>
    <property type="molecule type" value="Genomic_DNA"/>
</dbReference>
<evidence type="ECO:0000313" key="1">
    <source>
        <dbReference type="EMBL" id="EPS99804.1"/>
    </source>
</evidence>
<accession>S8FNC1</accession>
<gene>
    <name evidence="1" type="ORF">FOMPIDRAFT_1024077</name>
</gene>
<dbReference type="HOGENOM" id="CLU_2740049_0_0_1"/>
<protein>
    <submittedName>
        <fullName evidence="1">Uncharacterized protein</fullName>
    </submittedName>
</protein>
<dbReference type="Proteomes" id="UP000015241">
    <property type="component" value="Unassembled WGS sequence"/>
</dbReference>
<evidence type="ECO:0000313" key="2">
    <source>
        <dbReference type="Proteomes" id="UP000015241"/>
    </source>
</evidence>
<sequence length="71" mass="7373">MPLAPTSREFKSTFDLPASAVAPRGSVGALFAVRLSKHVSDVAGASSQSNLFAEFGDRARCGPSVECQTST</sequence>
<proteinExistence type="predicted"/>
<dbReference type="AlphaFoldDB" id="S8FNC1"/>
<keyword evidence="2" id="KW-1185">Reference proteome</keyword>